<evidence type="ECO:0000259" key="11">
    <source>
        <dbReference type="PROSITE" id="PS50262"/>
    </source>
</evidence>
<accession>A0A3B5LFH0</accession>
<keyword evidence="7 9" id="KW-0675">Receptor</keyword>
<dbReference type="Pfam" id="PF00001">
    <property type="entry name" value="7tm_1"/>
    <property type="match status" value="1"/>
</dbReference>
<feature type="transmembrane region" description="Helical" evidence="10">
    <location>
        <begin position="190"/>
        <end position="223"/>
    </location>
</feature>
<name>A0A3B5LFH0_9TELE</name>
<feature type="transmembrane region" description="Helical" evidence="10">
    <location>
        <begin position="256"/>
        <end position="276"/>
    </location>
</feature>
<evidence type="ECO:0000256" key="4">
    <source>
        <dbReference type="ARBA" id="ARBA00022989"/>
    </source>
</evidence>
<keyword evidence="3 9" id="KW-0812">Transmembrane</keyword>
<keyword evidence="5 9" id="KW-0297">G-protein coupled receptor</keyword>
<protein>
    <recommendedName>
        <fullName evidence="11">G-protein coupled receptors family 1 profile domain-containing protein</fullName>
    </recommendedName>
</protein>
<dbReference type="InterPro" id="IPR000276">
    <property type="entry name" value="GPCR_Rhodpsn"/>
</dbReference>
<feature type="transmembrane region" description="Helical" evidence="10">
    <location>
        <begin position="288"/>
        <end position="307"/>
    </location>
</feature>
<evidence type="ECO:0000256" key="2">
    <source>
        <dbReference type="ARBA" id="ARBA00022475"/>
    </source>
</evidence>
<evidence type="ECO:0000256" key="10">
    <source>
        <dbReference type="SAM" id="Phobius"/>
    </source>
</evidence>
<evidence type="ECO:0000256" key="3">
    <source>
        <dbReference type="ARBA" id="ARBA00022692"/>
    </source>
</evidence>
<dbReference type="GO" id="GO:0005886">
    <property type="term" value="C:plasma membrane"/>
    <property type="evidence" value="ECO:0007669"/>
    <property type="project" value="UniProtKB-SubCell"/>
</dbReference>
<organism evidence="12 13">
    <name type="scientific">Xiphophorus couchianus</name>
    <name type="common">Monterrey platyfish</name>
    <dbReference type="NCBI Taxonomy" id="32473"/>
    <lineage>
        <taxon>Eukaryota</taxon>
        <taxon>Metazoa</taxon>
        <taxon>Chordata</taxon>
        <taxon>Craniata</taxon>
        <taxon>Vertebrata</taxon>
        <taxon>Euteleostomi</taxon>
        <taxon>Actinopterygii</taxon>
        <taxon>Neopterygii</taxon>
        <taxon>Teleostei</taxon>
        <taxon>Neoteleostei</taxon>
        <taxon>Acanthomorphata</taxon>
        <taxon>Ovalentaria</taxon>
        <taxon>Atherinomorphae</taxon>
        <taxon>Cyprinodontiformes</taxon>
        <taxon>Poeciliidae</taxon>
        <taxon>Poeciliinae</taxon>
        <taxon>Xiphophorus</taxon>
    </lineage>
</organism>
<keyword evidence="2" id="KW-1003">Cell membrane</keyword>
<dbReference type="Proteomes" id="UP000261380">
    <property type="component" value="Unplaced"/>
</dbReference>
<evidence type="ECO:0000256" key="1">
    <source>
        <dbReference type="ARBA" id="ARBA00004651"/>
    </source>
</evidence>
<feature type="transmembrane region" description="Helical" evidence="10">
    <location>
        <begin position="109"/>
        <end position="130"/>
    </location>
</feature>
<dbReference type="PANTHER" id="PTHR24249">
    <property type="entry name" value="HISTAMINE RECEPTOR-RELATED G-PROTEIN COUPLED RECEPTOR"/>
    <property type="match status" value="1"/>
</dbReference>
<feature type="transmembrane region" description="Helical" evidence="10">
    <location>
        <begin position="151"/>
        <end position="170"/>
    </location>
</feature>
<dbReference type="InterPro" id="IPR017452">
    <property type="entry name" value="GPCR_Rhodpsn_7TM"/>
</dbReference>
<dbReference type="Ensembl" id="ENSXCOT00000011028.1">
    <property type="protein sequence ID" value="ENSXCOP00000010903.1"/>
    <property type="gene ID" value="ENSXCOG00000008237.1"/>
</dbReference>
<evidence type="ECO:0000313" key="12">
    <source>
        <dbReference type="Ensembl" id="ENSXCOP00000010903.1"/>
    </source>
</evidence>
<dbReference type="SUPFAM" id="SSF81321">
    <property type="entry name" value="Family A G protein-coupled receptor-like"/>
    <property type="match status" value="1"/>
</dbReference>
<comment type="similarity">
    <text evidence="9">Belongs to the G-protein coupled receptor 1 family.</text>
</comment>
<evidence type="ECO:0000256" key="8">
    <source>
        <dbReference type="ARBA" id="ARBA00023224"/>
    </source>
</evidence>
<dbReference type="PROSITE" id="PS50262">
    <property type="entry name" value="G_PROTEIN_RECEP_F1_2"/>
    <property type="match status" value="1"/>
</dbReference>
<sequence>ASLTSQMEIQDRTDLCFPHLLNSSCRKPTLHWSEAVLLNSVLLFISLITVVLNLLIIISVSHFRQLHTPTNILLVSLGVSDFFVGLLLMPFEIYRFTFCWFLGDAMCALFWFLMCNLISASIWNIVLVSVDRYIAICYPLDYSRKMSLTRVKYCVCLCWFCASSCSLFYSNDVMVQPGRSKSCIGECKFIISYILGTFDLIFNFILPVTTIIVLYLRVFVVAVSQARAMRSHITVASFHSATSGTKRSELKAARTLGVLVVVYLMCYCPYYCYSLLDVNLTSTSYSSVLFFLFYSNSCLNPVIYALFYPWFRKAVKVIVTLQILQPGSREANIL</sequence>
<dbReference type="GO" id="GO:0001594">
    <property type="term" value="F:trace-amine receptor activity"/>
    <property type="evidence" value="ECO:0007669"/>
    <property type="project" value="TreeGrafter"/>
</dbReference>
<dbReference type="FunFam" id="1.20.1070.10:FF:000318">
    <property type="entry name" value="Trace amine associated receptor 15"/>
    <property type="match status" value="1"/>
</dbReference>
<dbReference type="PROSITE" id="PS00237">
    <property type="entry name" value="G_PROTEIN_RECEP_F1_1"/>
    <property type="match status" value="1"/>
</dbReference>
<proteinExistence type="inferred from homology"/>
<keyword evidence="8 9" id="KW-0807">Transducer</keyword>
<dbReference type="CDD" id="cd15055">
    <property type="entry name" value="7tmA_TAARs"/>
    <property type="match status" value="1"/>
</dbReference>
<comment type="subcellular location">
    <subcellularLocation>
        <location evidence="1">Cell membrane</location>
        <topology evidence="1">Multi-pass membrane protein</topology>
    </subcellularLocation>
</comment>
<feature type="domain" description="G-protein coupled receptors family 1 profile" evidence="11">
    <location>
        <begin position="52"/>
        <end position="304"/>
    </location>
</feature>
<feature type="transmembrane region" description="Helical" evidence="10">
    <location>
        <begin position="72"/>
        <end position="89"/>
    </location>
</feature>
<keyword evidence="4 10" id="KW-1133">Transmembrane helix</keyword>
<evidence type="ECO:0000256" key="7">
    <source>
        <dbReference type="ARBA" id="ARBA00023170"/>
    </source>
</evidence>
<evidence type="ECO:0000256" key="6">
    <source>
        <dbReference type="ARBA" id="ARBA00023136"/>
    </source>
</evidence>
<reference evidence="12" key="2">
    <citation type="submission" date="2025-09" db="UniProtKB">
        <authorList>
            <consortium name="Ensembl"/>
        </authorList>
    </citation>
    <scope>IDENTIFICATION</scope>
</reference>
<dbReference type="InterPro" id="IPR050569">
    <property type="entry name" value="TAAR"/>
</dbReference>
<keyword evidence="6 10" id="KW-0472">Membrane</keyword>
<dbReference type="GeneTree" id="ENSGT01050000244823"/>
<feature type="transmembrane region" description="Helical" evidence="10">
    <location>
        <begin position="36"/>
        <end position="60"/>
    </location>
</feature>
<evidence type="ECO:0000256" key="5">
    <source>
        <dbReference type="ARBA" id="ARBA00023040"/>
    </source>
</evidence>
<dbReference type="SMART" id="SM01381">
    <property type="entry name" value="7TM_GPCR_Srsx"/>
    <property type="match status" value="1"/>
</dbReference>
<dbReference type="PRINTS" id="PR00237">
    <property type="entry name" value="GPCRRHODOPSN"/>
</dbReference>
<dbReference type="Gene3D" id="1.20.1070.10">
    <property type="entry name" value="Rhodopsin 7-helix transmembrane proteins"/>
    <property type="match status" value="1"/>
</dbReference>
<reference evidence="12" key="1">
    <citation type="submission" date="2025-08" db="UniProtKB">
        <authorList>
            <consortium name="Ensembl"/>
        </authorList>
    </citation>
    <scope>IDENTIFICATION</scope>
</reference>
<evidence type="ECO:0000313" key="13">
    <source>
        <dbReference type="Proteomes" id="UP000261380"/>
    </source>
</evidence>
<evidence type="ECO:0000256" key="9">
    <source>
        <dbReference type="RuleBase" id="RU000688"/>
    </source>
</evidence>
<keyword evidence="13" id="KW-1185">Reference proteome</keyword>
<dbReference type="AlphaFoldDB" id="A0A3B5LFH0"/>
<dbReference type="PANTHER" id="PTHR24249:SF381">
    <property type="entry name" value="TRACE AMINE ASSOCIATED RECEPTOR 19P-RELATED"/>
    <property type="match status" value="1"/>
</dbReference>